<accession>A0A0X8FDZ0</accession>
<keyword evidence="2" id="KW-0378">Hydrolase</keyword>
<keyword evidence="1" id="KW-0547">Nucleotide-binding</keyword>
<protein>
    <submittedName>
        <fullName evidence="6">DNA primase family protein</fullName>
    </submittedName>
    <submittedName>
        <fullName evidence="5">Phage/plasmid primase, P4 family</fullName>
    </submittedName>
</protein>
<dbReference type="InterPro" id="IPR027417">
    <property type="entry name" value="P-loop_NTPase"/>
</dbReference>
<dbReference type="EMBL" id="CP065662">
    <property type="protein sequence ID" value="QPS01108.1"/>
    <property type="molecule type" value="Genomic_DNA"/>
</dbReference>
<dbReference type="GeneID" id="35768432"/>
<evidence type="ECO:0000256" key="2">
    <source>
        <dbReference type="ARBA" id="ARBA00022801"/>
    </source>
</evidence>
<dbReference type="EMBL" id="JAOTML010000003">
    <property type="protein sequence ID" value="MCY3053025.1"/>
    <property type="molecule type" value="Genomic_DNA"/>
</dbReference>
<sequence>MTNEFDEVLRRARNLTNPPKEKAPRTMEEIRSALEAAGAKWHAEHQKENKSAPFLHEGTGAELFMQHVHCILIGNDRDRAMLAYYDPEQGLYISSQNEMSGLINCLEEYKYKHWIEVIRQLRIRVPLKEPFSSRDLIPVNNGIYSLKEHKLLPFSPKYAITSKIATNYNPLATKPIINGFDFDKWLKAIACGDEEVVTLLWQVINEALNPNHTRNKIGFLIGNGNSGKGTFQQLLINLIGKKNVSALKPPDFGSQFGKEALIGKVCNIGDDISNKYVDSISDLMSLATGDPIMIEEKRKPIFMATLKIFCLFSGNGMPNVRNKSTGWYRRLLLIPFNADFNGEKNDPNIKEVYLKDKAVLEYVLKKAIELDFTHFIEPESVKKEIAKYRRANDFIEGYINDEYIPNGYHELGKVPNNFIKHDLTVYKEEMGNYSPLPYGFWTKFIEILERLTGNKYKLAKQRINVSESENMPEEIQPYAKGRNPIRIILKHE</sequence>
<dbReference type="Gene3D" id="3.40.50.300">
    <property type="entry name" value="P-loop containing nucleotide triphosphate hydrolases"/>
    <property type="match status" value="1"/>
</dbReference>
<evidence type="ECO:0000313" key="5">
    <source>
        <dbReference type="EMBL" id="MCY3053025.1"/>
    </source>
</evidence>
<evidence type="ECO:0000313" key="6">
    <source>
        <dbReference type="EMBL" id="QPS01108.1"/>
    </source>
</evidence>
<evidence type="ECO:0000313" key="8">
    <source>
        <dbReference type="Proteomes" id="UP001069145"/>
    </source>
</evidence>
<evidence type="ECO:0000256" key="3">
    <source>
        <dbReference type="ARBA" id="ARBA00022840"/>
    </source>
</evidence>
<dbReference type="AlphaFoldDB" id="A0A0X8FDZ0"/>
<dbReference type="Proteomes" id="UP001069145">
    <property type="component" value="Unassembled WGS sequence"/>
</dbReference>
<evidence type="ECO:0000313" key="7">
    <source>
        <dbReference type="Proteomes" id="UP000594771"/>
    </source>
</evidence>
<proteinExistence type="predicted"/>
<dbReference type="NCBIfam" id="TIGR01613">
    <property type="entry name" value="primase_Cterm"/>
    <property type="match status" value="1"/>
</dbReference>
<dbReference type="Pfam" id="PF08706">
    <property type="entry name" value="D5_N"/>
    <property type="match status" value="1"/>
</dbReference>
<evidence type="ECO:0000256" key="1">
    <source>
        <dbReference type="ARBA" id="ARBA00022741"/>
    </source>
</evidence>
<dbReference type="PROSITE" id="PS51206">
    <property type="entry name" value="SF3_HELICASE_1"/>
    <property type="match status" value="1"/>
</dbReference>
<feature type="domain" description="SF3 helicase" evidence="4">
    <location>
        <begin position="195"/>
        <end position="349"/>
    </location>
</feature>
<gene>
    <name evidence="6" type="ORF">I6G68_07005</name>
    <name evidence="5" type="ORF">ODY43_03395</name>
</gene>
<keyword evidence="3" id="KW-0067">ATP-binding</keyword>
<dbReference type="InterPro" id="IPR014818">
    <property type="entry name" value="Phage/plasmid_primase_P4_C"/>
</dbReference>
<dbReference type="SMART" id="SM00885">
    <property type="entry name" value="D5_N"/>
    <property type="match status" value="1"/>
</dbReference>
<dbReference type="InterPro" id="IPR051620">
    <property type="entry name" value="ORF904-like_C"/>
</dbReference>
<dbReference type="Proteomes" id="UP000594771">
    <property type="component" value="Chromosome"/>
</dbReference>
<dbReference type="GO" id="GO:0016787">
    <property type="term" value="F:hydrolase activity"/>
    <property type="evidence" value="ECO:0007669"/>
    <property type="project" value="UniProtKB-KW"/>
</dbReference>
<dbReference type="OrthoDB" id="9763644at2"/>
<evidence type="ECO:0000259" key="4">
    <source>
        <dbReference type="PROSITE" id="PS51206"/>
    </source>
</evidence>
<dbReference type="RefSeq" id="WP_060778033.1">
    <property type="nucleotide sequence ID" value="NZ_CAJHLH010000002.1"/>
</dbReference>
<dbReference type="GO" id="GO:0005524">
    <property type="term" value="F:ATP binding"/>
    <property type="evidence" value="ECO:0007669"/>
    <property type="project" value="UniProtKB-KW"/>
</dbReference>
<reference evidence="6 7" key="1">
    <citation type="submission" date="2020-12" db="EMBL/GenBank/DDBJ databases">
        <title>FDA dAtabase for Regulatory Grade micrObial Sequences (FDA-ARGOS): Supporting development and validation of Infectious Disease Dx tests.</title>
        <authorList>
            <person name="Sproer C."/>
            <person name="Gronow S."/>
            <person name="Severitt S."/>
            <person name="Schroder I."/>
            <person name="Tallon L."/>
            <person name="Sadzewicz L."/>
            <person name="Zhao X."/>
            <person name="Boylan J."/>
            <person name="Ott S."/>
            <person name="Bowen H."/>
            <person name="Vavikolanu K."/>
            <person name="Mehta A."/>
            <person name="Aluvathingal J."/>
            <person name="Nadendla S."/>
            <person name="Lowell S."/>
            <person name="Myers T."/>
            <person name="Yan Y."/>
            <person name="Sichtig H."/>
        </authorList>
    </citation>
    <scope>NUCLEOTIDE SEQUENCE [LARGE SCALE GENOMIC DNA]</scope>
    <source>
        <strain evidence="6 7">FDAARGOS_911</strain>
    </source>
</reference>
<dbReference type="InterPro" id="IPR014015">
    <property type="entry name" value="Helicase_SF3_DNA-vir"/>
</dbReference>
<dbReference type="PANTHER" id="PTHR35372">
    <property type="entry name" value="ATP BINDING PROTEIN-RELATED"/>
    <property type="match status" value="1"/>
</dbReference>
<keyword evidence="8" id="KW-1185">Reference proteome</keyword>
<dbReference type="KEGG" id="aun:AWM73_03040"/>
<dbReference type="InterPro" id="IPR006500">
    <property type="entry name" value="Helicase_put_C_phage/plasmid"/>
</dbReference>
<name>A0A0X8FDZ0_9LACT</name>
<organism evidence="6 7">
    <name type="scientific">Aerococcus urinae</name>
    <dbReference type="NCBI Taxonomy" id="1376"/>
    <lineage>
        <taxon>Bacteria</taxon>
        <taxon>Bacillati</taxon>
        <taxon>Bacillota</taxon>
        <taxon>Bacilli</taxon>
        <taxon>Lactobacillales</taxon>
        <taxon>Aerococcaceae</taxon>
        <taxon>Aerococcus</taxon>
    </lineage>
</organism>
<dbReference type="InterPro" id="IPR045455">
    <property type="entry name" value="NrS-1_pol-like_helicase"/>
</dbReference>
<dbReference type="SUPFAM" id="SSF52540">
    <property type="entry name" value="P-loop containing nucleoside triphosphate hydrolases"/>
    <property type="match status" value="1"/>
</dbReference>
<dbReference type="PANTHER" id="PTHR35372:SF2">
    <property type="entry name" value="SF3 HELICASE DOMAIN-CONTAINING PROTEIN"/>
    <property type="match status" value="1"/>
</dbReference>
<dbReference type="Pfam" id="PF19263">
    <property type="entry name" value="DUF5906"/>
    <property type="match status" value="1"/>
</dbReference>
<reference evidence="5" key="2">
    <citation type="submission" date="2022-09" db="EMBL/GenBank/DDBJ databases">
        <title>Aerococcus urinae taxonomy study.</title>
        <authorList>
            <person name="Christensen J."/>
            <person name="Senneby E."/>
        </authorList>
    </citation>
    <scope>NUCLEOTIDE SEQUENCE</scope>
    <source>
        <strain evidence="5">NLD-066-U95</strain>
    </source>
</reference>